<keyword evidence="3 9" id="KW-0808">Transferase</keyword>
<dbReference type="EMBL" id="WMBQ01000001">
    <property type="protein sequence ID" value="MTD94493.1"/>
    <property type="molecule type" value="Genomic_DNA"/>
</dbReference>
<dbReference type="PANTHER" id="PTHR48090">
    <property type="entry name" value="UNDECAPRENYL-PHOSPHATE 4-DEOXY-4-FORMAMIDO-L-ARABINOSE TRANSFERASE-RELATED"/>
    <property type="match status" value="1"/>
</dbReference>
<evidence type="ECO:0000313" key="9">
    <source>
        <dbReference type="EMBL" id="MTD94493.1"/>
    </source>
</evidence>
<keyword evidence="5" id="KW-0448">Lipopolysaccharide biosynthesis</keyword>
<accession>A0A6I3KJG9</accession>
<dbReference type="SUPFAM" id="SSF53448">
    <property type="entry name" value="Nucleotide-diphospho-sugar transferases"/>
    <property type="match status" value="1"/>
</dbReference>
<evidence type="ECO:0000256" key="7">
    <source>
        <dbReference type="ARBA" id="ARBA00023136"/>
    </source>
</evidence>
<dbReference type="CDD" id="cd04179">
    <property type="entry name" value="DPM_DPG-synthase_like"/>
    <property type="match status" value="1"/>
</dbReference>
<dbReference type="GO" id="GO:0099621">
    <property type="term" value="F:undecaprenyl-phosphate 4-deoxy-4-formamido-L-arabinose transferase activity"/>
    <property type="evidence" value="ECO:0007669"/>
    <property type="project" value="TreeGrafter"/>
</dbReference>
<keyword evidence="6" id="KW-1133">Transmembrane helix</keyword>
<feature type="domain" description="Glycosyltransferase 2-like" evidence="8">
    <location>
        <begin position="4"/>
        <end position="168"/>
    </location>
</feature>
<evidence type="ECO:0000256" key="4">
    <source>
        <dbReference type="ARBA" id="ARBA00022692"/>
    </source>
</evidence>
<reference evidence="9 10" key="1">
    <citation type="submission" date="2019-11" db="EMBL/GenBank/DDBJ databases">
        <title>Identification of a novel strain.</title>
        <authorList>
            <person name="Xu Q."/>
            <person name="Wang G."/>
        </authorList>
    </citation>
    <scope>NUCLEOTIDE SEQUENCE [LARGE SCALE GENOMIC DNA]</scope>
    <source>
        <strain evidence="10">xq</strain>
    </source>
</reference>
<dbReference type="GO" id="GO:0005886">
    <property type="term" value="C:plasma membrane"/>
    <property type="evidence" value="ECO:0007669"/>
    <property type="project" value="TreeGrafter"/>
</dbReference>
<dbReference type="InterPro" id="IPR029044">
    <property type="entry name" value="Nucleotide-diphossugar_trans"/>
</dbReference>
<evidence type="ECO:0000256" key="2">
    <source>
        <dbReference type="ARBA" id="ARBA00022676"/>
    </source>
</evidence>
<dbReference type="PANTHER" id="PTHR48090:SF3">
    <property type="entry name" value="UNDECAPRENYL-PHOSPHATE 4-DEOXY-4-FORMAMIDO-L-ARABINOSE TRANSFERASE"/>
    <property type="match status" value="1"/>
</dbReference>
<dbReference type="Proteomes" id="UP000440694">
    <property type="component" value="Unassembled WGS sequence"/>
</dbReference>
<keyword evidence="10" id="KW-1185">Reference proteome</keyword>
<comment type="caution">
    <text evidence="9">The sequence shown here is derived from an EMBL/GenBank/DDBJ whole genome shotgun (WGS) entry which is preliminary data.</text>
</comment>
<dbReference type="InterPro" id="IPR001173">
    <property type="entry name" value="Glyco_trans_2-like"/>
</dbReference>
<proteinExistence type="predicted"/>
<sequence>MRVTVVIPALNEAGNIGRLVEETYAAVPAQRLSELIVVDDASDDATPQEIKALIDSGKYPGLRYLRHERRSGQSTALRSGVLAATSPIIATMDGDGQNDPRDIPKLLEALAAPGTDGPALVNGWRQDRKDTGSKRWASRAANWIRDTVLQDDCPDTGCGIKVYWREVFLRLPFFTSMHRYMPALFQTYGYKVAYVPVNHRPRQAGVSKYNNLNRALVGLYDLVGVSWLRQRTKVPRIVDRYPEAPTVADIALRLKPVNDDDARASAGGDKT</sequence>
<evidence type="ECO:0000259" key="8">
    <source>
        <dbReference type="Pfam" id="PF00535"/>
    </source>
</evidence>
<evidence type="ECO:0000256" key="5">
    <source>
        <dbReference type="ARBA" id="ARBA00022985"/>
    </source>
</evidence>
<evidence type="ECO:0000256" key="6">
    <source>
        <dbReference type="ARBA" id="ARBA00022989"/>
    </source>
</evidence>
<evidence type="ECO:0000256" key="3">
    <source>
        <dbReference type="ARBA" id="ARBA00022679"/>
    </source>
</evidence>
<evidence type="ECO:0000313" key="10">
    <source>
        <dbReference type="Proteomes" id="UP000440694"/>
    </source>
</evidence>
<dbReference type="AlphaFoldDB" id="A0A6I3KJG9"/>
<keyword evidence="2" id="KW-0328">Glycosyltransferase</keyword>
<dbReference type="FunFam" id="3.90.550.10:FF:000170">
    <property type="entry name" value="Dolichol-phosphate mannosyltransferase"/>
    <property type="match status" value="1"/>
</dbReference>
<dbReference type="RefSeq" id="WP_154738912.1">
    <property type="nucleotide sequence ID" value="NZ_WMBQ01000001.1"/>
</dbReference>
<keyword evidence="7" id="KW-0472">Membrane</keyword>
<dbReference type="GO" id="GO:0009103">
    <property type="term" value="P:lipopolysaccharide biosynthetic process"/>
    <property type="evidence" value="ECO:0007669"/>
    <property type="project" value="UniProtKB-KW"/>
</dbReference>
<gene>
    <name evidence="9" type="ORF">GIW81_09110</name>
</gene>
<dbReference type="Gene3D" id="3.90.550.10">
    <property type="entry name" value="Spore Coat Polysaccharide Biosynthesis Protein SpsA, Chain A"/>
    <property type="match status" value="1"/>
</dbReference>
<dbReference type="Pfam" id="PF00535">
    <property type="entry name" value="Glycos_transf_2"/>
    <property type="match status" value="1"/>
</dbReference>
<organism evidence="9 10">
    <name type="scientific">Hyphomicrobium album</name>
    <dbReference type="NCBI Taxonomy" id="2665159"/>
    <lineage>
        <taxon>Bacteria</taxon>
        <taxon>Pseudomonadati</taxon>
        <taxon>Pseudomonadota</taxon>
        <taxon>Alphaproteobacteria</taxon>
        <taxon>Hyphomicrobiales</taxon>
        <taxon>Hyphomicrobiaceae</taxon>
        <taxon>Hyphomicrobium</taxon>
    </lineage>
</organism>
<keyword evidence="1" id="KW-1003">Cell membrane</keyword>
<protein>
    <submittedName>
        <fullName evidence="9">Glycosyltransferase</fullName>
    </submittedName>
</protein>
<name>A0A6I3KJG9_9HYPH</name>
<keyword evidence="4" id="KW-0812">Transmembrane</keyword>
<evidence type="ECO:0000256" key="1">
    <source>
        <dbReference type="ARBA" id="ARBA00022475"/>
    </source>
</evidence>
<dbReference type="InterPro" id="IPR050256">
    <property type="entry name" value="Glycosyltransferase_2"/>
</dbReference>